<dbReference type="RefSeq" id="WP_181950364.1">
    <property type="nucleotide sequence ID" value="NZ_CABHNJ010000007.1"/>
</dbReference>
<dbReference type="AlphaFoldDB" id="A0A564SC87"/>
<dbReference type="EMBL" id="CABHNJ010000007">
    <property type="protein sequence ID" value="VUW92826.1"/>
    <property type="molecule type" value="Genomic_DNA"/>
</dbReference>
<sequence length="49" mass="5258">MKNTFQKIDIKDLAVVVGGSIYSSVGYGVGVVTHTVYDFGRGFVDGFRG</sequence>
<gene>
    <name evidence="1" type="ORF">SSSS39_00548</name>
</gene>
<evidence type="ECO:0000313" key="1">
    <source>
        <dbReference type="EMBL" id="VUW92826.1"/>
    </source>
</evidence>
<accession>A0A564SC87</accession>
<reference evidence="1 2" key="1">
    <citation type="submission" date="2019-07" db="EMBL/GenBank/DDBJ databases">
        <authorList>
            <person name="Hibberd C M."/>
            <person name="Gehrig L. J."/>
            <person name="Chang H.-W."/>
            <person name="Venkatesh S."/>
        </authorList>
    </citation>
    <scope>NUCLEOTIDE SEQUENCE [LARGE SCALE GENOMIC DNA]</scope>
    <source>
        <strain evidence="1">Streptococcus_salivarius_SS_Bg39</strain>
    </source>
</reference>
<evidence type="ECO:0000313" key="2">
    <source>
        <dbReference type="Proteomes" id="UP000380217"/>
    </source>
</evidence>
<protein>
    <recommendedName>
        <fullName evidence="3">Bacteriocin</fullName>
    </recommendedName>
</protein>
<dbReference type="Proteomes" id="UP000380217">
    <property type="component" value="Unassembled WGS sequence"/>
</dbReference>
<evidence type="ECO:0008006" key="3">
    <source>
        <dbReference type="Google" id="ProtNLM"/>
    </source>
</evidence>
<name>A0A564SC87_STRVE</name>
<organism evidence="1 2">
    <name type="scientific">Streptococcus vestibularis</name>
    <dbReference type="NCBI Taxonomy" id="1343"/>
    <lineage>
        <taxon>Bacteria</taxon>
        <taxon>Bacillati</taxon>
        <taxon>Bacillota</taxon>
        <taxon>Bacilli</taxon>
        <taxon>Lactobacillales</taxon>
        <taxon>Streptococcaceae</taxon>
        <taxon>Streptococcus</taxon>
    </lineage>
</organism>
<proteinExistence type="predicted"/>